<keyword evidence="3" id="KW-0456">Lyase</keyword>
<dbReference type="GO" id="GO:0016829">
    <property type="term" value="F:lyase activity"/>
    <property type="evidence" value="ECO:0007669"/>
    <property type="project" value="UniProtKB-KW"/>
</dbReference>
<evidence type="ECO:0000313" key="3">
    <source>
        <dbReference type="EMBL" id="SHH94180.1"/>
    </source>
</evidence>
<reference evidence="3 4" key="1">
    <citation type="submission" date="2016-11" db="EMBL/GenBank/DDBJ databases">
        <authorList>
            <person name="Jaros S."/>
            <person name="Januszkiewicz K."/>
            <person name="Wedrychowicz H."/>
        </authorList>
    </citation>
    <scope>NUCLEOTIDE SEQUENCE [LARGE SCALE GENOMIC DNA]</scope>
    <source>
        <strain evidence="3 4">DSM 9705</strain>
    </source>
</reference>
<name>A0A1M5X2Z5_9BACT</name>
<evidence type="ECO:0000256" key="1">
    <source>
        <dbReference type="ARBA" id="ARBA00022898"/>
    </source>
</evidence>
<proteinExistence type="predicted"/>
<protein>
    <submittedName>
        <fullName evidence="3">Selenocysteine lyase/Cysteine desulfurase</fullName>
    </submittedName>
</protein>
<gene>
    <name evidence="3" type="ORF">SAMN02745124_02728</name>
</gene>
<keyword evidence="1" id="KW-0663">Pyridoxal phosphate</keyword>
<dbReference type="PANTHER" id="PTHR43586:SF15">
    <property type="entry name" value="BLR3095 PROTEIN"/>
    <property type="match status" value="1"/>
</dbReference>
<dbReference type="Pfam" id="PF00266">
    <property type="entry name" value="Aminotran_5"/>
    <property type="match status" value="1"/>
</dbReference>
<dbReference type="RefSeq" id="WP_073376905.1">
    <property type="nucleotide sequence ID" value="NZ_FQXS01000016.1"/>
</dbReference>
<dbReference type="InterPro" id="IPR015421">
    <property type="entry name" value="PyrdxlP-dep_Trfase_major"/>
</dbReference>
<dbReference type="InterPro" id="IPR000192">
    <property type="entry name" value="Aminotrans_V_dom"/>
</dbReference>
<dbReference type="EMBL" id="FQXS01000016">
    <property type="protein sequence ID" value="SHH94180.1"/>
    <property type="molecule type" value="Genomic_DNA"/>
</dbReference>
<dbReference type="Gene3D" id="3.40.640.10">
    <property type="entry name" value="Type I PLP-dependent aspartate aminotransferase-like (Major domain)"/>
    <property type="match status" value="1"/>
</dbReference>
<dbReference type="SUPFAM" id="SSF53383">
    <property type="entry name" value="PLP-dependent transferases"/>
    <property type="match status" value="1"/>
</dbReference>
<dbReference type="PANTHER" id="PTHR43586">
    <property type="entry name" value="CYSTEINE DESULFURASE"/>
    <property type="match status" value="1"/>
</dbReference>
<organism evidence="3 4">
    <name type="scientific">Desulfofustis glycolicus DSM 9705</name>
    <dbReference type="NCBI Taxonomy" id="1121409"/>
    <lineage>
        <taxon>Bacteria</taxon>
        <taxon>Pseudomonadati</taxon>
        <taxon>Thermodesulfobacteriota</taxon>
        <taxon>Desulfobulbia</taxon>
        <taxon>Desulfobulbales</taxon>
        <taxon>Desulfocapsaceae</taxon>
        <taxon>Desulfofustis</taxon>
    </lineage>
</organism>
<dbReference type="InterPro" id="IPR015422">
    <property type="entry name" value="PyrdxlP-dep_Trfase_small"/>
</dbReference>
<dbReference type="Gene3D" id="3.90.1150.10">
    <property type="entry name" value="Aspartate Aminotransferase, domain 1"/>
    <property type="match status" value="1"/>
</dbReference>
<dbReference type="STRING" id="1121409.SAMN02745124_02728"/>
<accession>A0A1M5X2Z5</accession>
<dbReference type="InterPro" id="IPR015424">
    <property type="entry name" value="PyrdxlP-dep_Trfase"/>
</dbReference>
<keyword evidence="4" id="KW-1185">Reference proteome</keyword>
<evidence type="ECO:0000259" key="2">
    <source>
        <dbReference type="Pfam" id="PF00266"/>
    </source>
</evidence>
<dbReference type="AlphaFoldDB" id="A0A1M5X2Z5"/>
<feature type="domain" description="Aminotransferase class V" evidence="2">
    <location>
        <begin position="43"/>
        <end position="354"/>
    </location>
</feature>
<sequence length="385" mass="43001">MFEKDVTLFPVKERYCFLSHCAVSPLYVAAASAAAGFQQSLVESGVTALASFGDLLPRFRNGIGSLLGTTAENISFVHSTAEALCQVANGYPFQPGDQIVSYIHEYPSNHYPWALQQRRGVELILLPDRCPVEGFEPVGRPTGWLLADLEKVCGPRTRVVAVSHVQFASGFAADLQELGAFCRERGIDLIVDAAQSLGCLPIYPESWNIAAVAASGWKWLMGPKGAAVLYTDPRLREKISPVLAGPGMMQQQFDYLDHRWNPFGDGRLFEYSTIAWDHVAAFAVIAEDIFSRYPIESIRDEVFRLQDLFLQRLDRQRYRPLLFDRSHRSGIISLAVDGDAVQLARKLVRETVIVTERAGYLRVAPHFYLDDEQLVQAADTFNRIT</sequence>
<evidence type="ECO:0000313" key="4">
    <source>
        <dbReference type="Proteomes" id="UP000184139"/>
    </source>
</evidence>
<dbReference type="Proteomes" id="UP000184139">
    <property type="component" value="Unassembled WGS sequence"/>
</dbReference>
<dbReference type="OrthoDB" id="9808002at2"/>